<gene>
    <name evidence="4" type="ORF">KHB02_32720</name>
</gene>
<protein>
    <submittedName>
        <fullName evidence="4">SDR family oxidoreductase</fullName>
    </submittedName>
</protein>
<dbReference type="PRINTS" id="PR00080">
    <property type="entry name" value="SDRFAMILY"/>
</dbReference>
<reference evidence="4" key="1">
    <citation type="submission" date="2021-05" db="EMBL/GenBank/DDBJ databases">
        <title>Novel Bacillus species.</title>
        <authorList>
            <person name="Liu G."/>
        </authorList>
    </citation>
    <scope>NUCLEOTIDE SEQUENCE</scope>
    <source>
        <strain evidence="4">FJAT-50051</strain>
    </source>
</reference>
<keyword evidence="3" id="KW-0472">Membrane</keyword>
<dbReference type="PRINTS" id="PR00081">
    <property type="entry name" value="GDHRDH"/>
</dbReference>
<dbReference type="InterPro" id="IPR020904">
    <property type="entry name" value="Sc_DH/Rdtase_CS"/>
</dbReference>
<dbReference type="InterPro" id="IPR036291">
    <property type="entry name" value="NAD(P)-bd_dom_sf"/>
</dbReference>
<proteinExistence type="inferred from homology"/>
<dbReference type="PANTHER" id="PTHR42879:SF2">
    <property type="entry name" value="3-OXOACYL-[ACYL-CARRIER-PROTEIN] REDUCTASE FABG"/>
    <property type="match status" value="1"/>
</dbReference>
<dbReference type="SUPFAM" id="SSF51735">
    <property type="entry name" value="NAD(P)-binding Rossmann-fold domains"/>
    <property type="match status" value="1"/>
</dbReference>
<dbReference type="Gene3D" id="3.40.50.720">
    <property type="entry name" value="NAD(P)-binding Rossmann-like Domain"/>
    <property type="match status" value="1"/>
</dbReference>
<comment type="caution">
    <text evidence="4">The sequence shown here is derived from an EMBL/GenBank/DDBJ whole genome shotgun (WGS) entry which is preliminary data.</text>
</comment>
<dbReference type="PANTHER" id="PTHR42879">
    <property type="entry name" value="3-OXOACYL-(ACYL-CARRIER-PROTEIN) REDUCTASE"/>
    <property type="match status" value="1"/>
</dbReference>
<keyword evidence="3" id="KW-0812">Transmembrane</keyword>
<feature type="transmembrane region" description="Helical" evidence="3">
    <location>
        <begin position="186"/>
        <end position="204"/>
    </location>
</feature>
<sequence length="205" mass="22899">MLYKLRLFIKNITVHYFAKKKSGGRATLFEVFPIYYFTGPLVITVSLELMAKIFALTFVEFPLEKWNLLFGVILTGTFLMTKHVIPTMKKQHKGRIINISSPHGRIPDAYKSDYVAAKFAVVGFTQTAALETAKGGITVNAIMPGPVRTELIEKQIPKLVAEDEEALNHHILGKQCMKRLLEPSEIGVTAVFLALDGAAAVIFFW</sequence>
<dbReference type="Pfam" id="PF00106">
    <property type="entry name" value="adh_short"/>
    <property type="match status" value="1"/>
</dbReference>
<dbReference type="InterPro" id="IPR050259">
    <property type="entry name" value="SDR"/>
</dbReference>
<evidence type="ECO:0000256" key="3">
    <source>
        <dbReference type="SAM" id="Phobius"/>
    </source>
</evidence>
<evidence type="ECO:0000313" key="4">
    <source>
        <dbReference type="EMBL" id="MBS4186159.1"/>
    </source>
</evidence>
<evidence type="ECO:0000256" key="2">
    <source>
        <dbReference type="RuleBase" id="RU000363"/>
    </source>
</evidence>
<dbReference type="EMBL" id="JAGYPE010000006">
    <property type="protein sequence ID" value="MBS4186159.1"/>
    <property type="molecule type" value="Genomic_DNA"/>
</dbReference>
<feature type="transmembrane region" description="Helical" evidence="3">
    <location>
        <begin position="34"/>
        <end position="54"/>
    </location>
</feature>
<accession>A0A942YDA2</accession>
<name>A0A942YDA2_9BACI</name>
<dbReference type="InterPro" id="IPR002347">
    <property type="entry name" value="SDR_fam"/>
</dbReference>
<organism evidence="4">
    <name type="scientific">Neobacillus citreus</name>
    <dbReference type="NCBI Taxonomy" id="2833578"/>
    <lineage>
        <taxon>Bacteria</taxon>
        <taxon>Bacillati</taxon>
        <taxon>Bacillota</taxon>
        <taxon>Bacilli</taxon>
        <taxon>Bacillales</taxon>
        <taxon>Bacillaceae</taxon>
        <taxon>Neobacillus</taxon>
    </lineage>
</organism>
<keyword evidence="3" id="KW-1133">Transmembrane helix</keyword>
<dbReference type="GO" id="GO:0032787">
    <property type="term" value="P:monocarboxylic acid metabolic process"/>
    <property type="evidence" value="ECO:0007669"/>
    <property type="project" value="UniProtKB-ARBA"/>
</dbReference>
<dbReference type="PROSITE" id="PS00061">
    <property type="entry name" value="ADH_SHORT"/>
    <property type="match status" value="1"/>
</dbReference>
<dbReference type="AlphaFoldDB" id="A0A942YDA2"/>
<evidence type="ECO:0000256" key="1">
    <source>
        <dbReference type="ARBA" id="ARBA00006484"/>
    </source>
</evidence>
<feature type="transmembrane region" description="Helical" evidence="3">
    <location>
        <begin position="66"/>
        <end position="85"/>
    </location>
</feature>
<comment type="similarity">
    <text evidence="1 2">Belongs to the short-chain dehydrogenases/reductases (SDR) family.</text>
</comment>